<keyword evidence="2 5" id="KW-0812">Transmembrane</keyword>
<keyword evidence="4 5" id="KW-0472">Membrane</keyword>
<dbReference type="InterPro" id="IPR038770">
    <property type="entry name" value="Na+/solute_symporter_sf"/>
</dbReference>
<dbReference type="PANTHER" id="PTHR10361">
    <property type="entry name" value="SODIUM-BILE ACID COTRANSPORTER"/>
    <property type="match status" value="1"/>
</dbReference>
<evidence type="ECO:0000256" key="2">
    <source>
        <dbReference type="ARBA" id="ARBA00022692"/>
    </source>
</evidence>
<dbReference type="RefSeq" id="WP_108601822.1">
    <property type="nucleotide sequence ID" value="NZ_CP026604.1"/>
</dbReference>
<evidence type="ECO:0000256" key="1">
    <source>
        <dbReference type="ARBA" id="ARBA00004141"/>
    </source>
</evidence>
<feature type="transmembrane region" description="Helical" evidence="5">
    <location>
        <begin position="174"/>
        <end position="192"/>
    </location>
</feature>
<feature type="transmembrane region" description="Helical" evidence="5">
    <location>
        <begin position="100"/>
        <end position="122"/>
    </location>
</feature>
<feature type="transmembrane region" description="Helical" evidence="5">
    <location>
        <begin position="198"/>
        <end position="222"/>
    </location>
</feature>
<feature type="transmembrane region" description="Helical" evidence="5">
    <location>
        <begin position="134"/>
        <end position="153"/>
    </location>
</feature>
<evidence type="ECO:0000256" key="3">
    <source>
        <dbReference type="ARBA" id="ARBA00022989"/>
    </source>
</evidence>
<feature type="transmembrane region" description="Helical" evidence="5">
    <location>
        <begin position="260"/>
        <end position="281"/>
    </location>
</feature>
<feature type="transmembrane region" description="Helical" evidence="5">
    <location>
        <begin position="69"/>
        <end position="88"/>
    </location>
</feature>
<feature type="transmembrane region" description="Helical" evidence="5">
    <location>
        <begin position="234"/>
        <end position="254"/>
    </location>
</feature>
<dbReference type="Gene3D" id="1.20.1530.20">
    <property type="match status" value="1"/>
</dbReference>
<proteinExistence type="predicted"/>
<evidence type="ECO:0000313" key="6">
    <source>
        <dbReference type="EMBL" id="AWB65747.1"/>
    </source>
</evidence>
<keyword evidence="7" id="KW-1185">Reference proteome</keyword>
<organism evidence="6 7">
    <name type="scientific">Saccharobesus litoralis</name>
    <dbReference type="NCBI Taxonomy" id="2172099"/>
    <lineage>
        <taxon>Bacteria</taxon>
        <taxon>Pseudomonadati</taxon>
        <taxon>Pseudomonadota</taxon>
        <taxon>Gammaproteobacteria</taxon>
        <taxon>Alteromonadales</taxon>
        <taxon>Alteromonadaceae</taxon>
        <taxon>Saccharobesus</taxon>
    </lineage>
</organism>
<reference evidence="6 7" key="1">
    <citation type="submission" date="2018-01" db="EMBL/GenBank/DDBJ databases">
        <title>Genome sequence of a Cantenovulum-like bacteria.</title>
        <authorList>
            <person name="Tan W.R."/>
            <person name="Lau N.-S."/>
            <person name="Go F."/>
            <person name="Amirul A.-A.A."/>
        </authorList>
    </citation>
    <scope>NUCLEOTIDE SEQUENCE [LARGE SCALE GENOMIC DNA]</scope>
    <source>
        <strain evidence="6 7">CCB-QB4</strain>
    </source>
</reference>
<dbReference type="KEGG" id="cate:C2869_04525"/>
<dbReference type="GO" id="GO:0016020">
    <property type="term" value="C:membrane"/>
    <property type="evidence" value="ECO:0007669"/>
    <property type="project" value="UniProtKB-SubCell"/>
</dbReference>
<comment type="subcellular location">
    <subcellularLocation>
        <location evidence="1">Membrane</location>
        <topology evidence="1">Multi-pass membrane protein</topology>
    </subcellularLocation>
</comment>
<dbReference type="InterPro" id="IPR004710">
    <property type="entry name" value="Bilac:Na_transpt"/>
</dbReference>
<dbReference type="OrthoDB" id="9806785at2"/>
<gene>
    <name evidence="6" type="ORF">C2869_04525</name>
</gene>
<protein>
    <submittedName>
        <fullName evidence="6">Bile acid:sodium symporter</fullName>
    </submittedName>
</protein>
<evidence type="ECO:0000256" key="5">
    <source>
        <dbReference type="SAM" id="Phobius"/>
    </source>
</evidence>
<name>A0A2S0VNE7_9ALTE</name>
<dbReference type="PANTHER" id="PTHR10361:SF24">
    <property type="entry name" value="P3 PROTEIN"/>
    <property type="match status" value="1"/>
</dbReference>
<feature type="transmembrane region" description="Helical" evidence="5">
    <location>
        <begin position="6"/>
        <end position="28"/>
    </location>
</feature>
<evidence type="ECO:0000313" key="7">
    <source>
        <dbReference type="Proteomes" id="UP000244441"/>
    </source>
</evidence>
<dbReference type="AlphaFoldDB" id="A0A2S0VNE7"/>
<dbReference type="InterPro" id="IPR002657">
    <property type="entry name" value="BilAc:Na_symport/Acr3"/>
</dbReference>
<dbReference type="Proteomes" id="UP000244441">
    <property type="component" value="Chromosome"/>
</dbReference>
<keyword evidence="3 5" id="KW-1133">Transmembrane helix</keyword>
<dbReference type="EMBL" id="CP026604">
    <property type="protein sequence ID" value="AWB65747.1"/>
    <property type="molecule type" value="Genomic_DNA"/>
</dbReference>
<sequence>MEASLLSQVILPLSLFIIMWGLGLSLTLQDFKRVLHQPKAAVIGIVCQMLMLPIVGFAIIQLFNLSGELAVGLMLLTFCPGGVTSNMYSYLARGDTALSISLTAVVSVLTPFTIPLLTLLMMQNFMSEAQQFDLPIGTTMMQLLVITVLPVGLGMAIHHKWPLFSAKAEKPIKIVSVVFLFLIIAGIIAKEWTNMASFFLQTGFATLCLNLATLGLGYYIALLLKLNKPQAKTIAIEVGIQNGTLALMIAGSILQSTLMTVPAITYSLIMFATGGGFCILINRNKPSL</sequence>
<accession>A0A2S0VNE7</accession>
<feature type="transmembrane region" description="Helical" evidence="5">
    <location>
        <begin position="40"/>
        <end position="63"/>
    </location>
</feature>
<evidence type="ECO:0000256" key="4">
    <source>
        <dbReference type="ARBA" id="ARBA00023136"/>
    </source>
</evidence>
<dbReference type="Pfam" id="PF01758">
    <property type="entry name" value="SBF"/>
    <property type="match status" value="1"/>
</dbReference>